<dbReference type="EMBL" id="CP076134">
    <property type="protein sequence ID" value="QWG12383.1"/>
    <property type="molecule type" value="Genomic_DNA"/>
</dbReference>
<protein>
    <submittedName>
        <fullName evidence="1">Uncharacterized protein</fullName>
    </submittedName>
</protein>
<evidence type="ECO:0000313" key="2">
    <source>
        <dbReference type="Proteomes" id="UP000680839"/>
    </source>
</evidence>
<accession>A0A975NC44</accession>
<dbReference type="RefSeq" id="WP_215621204.1">
    <property type="nucleotide sequence ID" value="NZ_CP076134.1"/>
</dbReference>
<gene>
    <name evidence="1" type="ORF">KMZ29_22160</name>
</gene>
<evidence type="ECO:0000313" key="1">
    <source>
        <dbReference type="EMBL" id="QWG12383.1"/>
    </source>
</evidence>
<organism evidence="1 2">
    <name type="scientific">Bradyrhizobium sediminis</name>
    <dbReference type="NCBI Taxonomy" id="2840469"/>
    <lineage>
        <taxon>Bacteria</taxon>
        <taxon>Pseudomonadati</taxon>
        <taxon>Pseudomonadota</taxon>
        <taxon>Alphaproteobacteria</taxon>
        <taxon>Hyphomicrobiales</taxon>
        <taxon>Nitrobacteraceae</taxon>
        <taxon>Bradyrhizobium</taxon>
    </lineage>
</organism>
<dbReference type="AlphaFoldDB" id="A0A975NC44"/>
<name>A0A975NC44_9BRAD</name>
<sequence length="53" mass="5685">MTRFILYVCMAFVTAFVGVSWASRGFPMHFSGPVSVGPLQPTVTATFGDQSAI</sequence>
<proteinExistence type="predicted"/>
<reference evidence="1" key="1">
    <citation type="submission" date="2021-06" db="EMBL/GenBank/DDBJ databases">
        <title>Bradyrhizobium sp. S2-20-1 Genome sequencing.</title>
        <authorList>
            <person name="Jin L."/>
        </authorList>
    </citation>
    <scope>NUCLEOTIDE SEQUENCE</scope>
    <source>
        <strain evidence="1">S2-20-1</strain>
    </source>
</reference>
<dbReference type="Proteomes" id="UP000680839">
    <property type="component" value="Chromosome"/>
</dbReference>